<evidence type="ECO:0008006" key="3">
    <source>
        <dbReference type="Google" id="ProtNLM"/>
    </source>
</evidence>
<dbReference type="EMBL" id="JBBKZS010000001">
    <property type="protein sequence ID" value="MEJ8853269.1"/>
    <property type="molecule type" value="Genomic_DNA"/>
</dbReference>
<name>A0ABU8X0R9_9BURK</name>
<dbReference type="PROSITE" id="PS51257">
    <property type="entry name" value="PROKAR_LIPOPROTEIN"/>
    <property type="match status" value="1"/>
</dbReference>
<keyword evidence="2" id="KW-1185">Reference proteome</keyword>
<proteinExistence type="predicted"/>
<accession>A0ABU8X0R9</accession>
<evidence type="ECO:0000313" key="2">
    <source>
        <dbReference type="Proteomes" id="UP001367030"/>
    </source>
</evidence>
<reference evidence="1 2" key="1">
    <citation type="submission" date="2024-03" db="EMBL/GenBank/DDBJ databases">
        <title>Novel species of the genus Variovorax.</title>
        <authorList>
            <person name="Liu Q."/>
            <person name="Xin Y.-H."/>
        </authorList>
    </citation>
    <scope>NUCLEOTIDE SEQUENCE [LARGE SCALE GENOMIC DNA]</scope>
    <source>
        <strain evidence="1 2">KACC 18901</strain>
    </source>
</reference>
<evidence type="ECO:0000313" key="1">
    <source>
        <dbReference type="EMBL" id="MEJ8853269.1"/>
    </source>
</evidence>
<comment type="caution">
    <text evidence="1">The sequence shown here is derived from an EMBL/GenBank/DDBJ whole genome shotgun (WGS) entry which is preliminary data.</text>
</comment>
<sequence length="90" mass="9597">MRIFISALIPLALGGCATNSGIVDLGGDSYVYAKEDAWAYNGNATKVEILKEAAAFCAKQGKRMSVQSSDAKPYMPYSSYAGAEVQFSCK</sequence>
<organism evidence="1 2">
    <name type="scientific">Variovorax robiniae</name>
    <dbReference type="NCBI Taxonomy" id="1836199"/>
    <lineage>
        <taxon>Bacteria</taxon>
        <taxon>Pseudomonadati</taxon>
        <taxon>Pseudomonadota</taxon>
        <taxon>Betaproteobacteria</taxon>
        <taxon>Burkholderiales</taxon>
        <taxon>Comamonadaceae</taxon>
        <taxon>Variovorax</taxon>
    </lineage>
</organism>
<gene>
    <name evidence="1" type="ORF">WKW79_01740</name>
</gene>
<protein>
    <recommendedName>
        <fullName evidence="3">DUF4156 domain-containing protein</fullName>
    </recommendedName>
</protein>
<dbReference type="RefSeq" id="WP_340333369.1">
    <property type="nucleotide sequence ID" value="NZ_JBBKZS010000001.1"/>
</dbReference>
<dbReference type="Proteomes" id="UP001367030">
    <property type="component" value="Unassembled WGS sequence"/>
</dbReference>